<dbReference type="GO" id="GO:0000976">
    <property type="term" value="F:transcription cis-regulatory region binding"/>
    <property type="evidence" value="ECO:0007669"/>
    <property type="project" value="TreeGrafter"/>
</dbReference>
<feature type="compositionally biased region" description="Polar residues" evidence="8">
    <location>
        <begin position="597"/>
        <end position="640"/>
    </location>
</feature>
<dbReference type="Gene3D" id="4.10.240.10">
    <property type="entry name" value="Zn(2)-C6 fungal-type DNA-binding domain"/>
    <property type="match status" value="1"/>
</dbReference>
<dbReference type="InterPro" id="IPR001138">
    <property type="entry name" value="Zn2Cys6_DnaBD"/>
</dbReference>
<dbReference type="GO" id="GO:0006351">
    <property type="term" value="P:DNA-templated transcription"/>
    <property type="evidence" value="ECO:0007669"/>
    <property type="project" value="InterPro"/>
</dbReference>
<evidence type="ECO:0000259" key="9">
    <source>
        <dbReference type="PROSITE" id="PS50048"/>
    </source>
</evidence>
<evidence type="ECO:0000256" key="5">
    <source>
        <dbReference type="ARBA" id="ARBA00023125"/>
    </source>
</evidence>
<feature type="compositionally biased region" description="Low complexity" evidence="8">
    <location>
        <begin position="115"/>
        <end position="136"/>
    </location>
</feature>
<dbReference type="GO" id="GO:0008270">
    <property type="term" value="F:zinc ion binding"/>
    <property type="evidence" value="ECO:0007669"/>
    <property type="project" value="InterPro"/>
</dbReference>
<comment type="subcellular location">
    <subcellularLocation>
        <location evidence="1">Nucleus</location>
    </subcellularLocation>
</comment>
<name>A0A1E4S5Y5_CYBJN</name>
<evidence type="ECO:0000256" key="8">
    <source>
        <dbReference type="SAM" id="MobiDB-lite"/>
    </source>
</evidence>
<dbReference type="InterPro" id="IPR036864">
    <property type="entry name" value="Zn2-C6_fun-type_DNA-bd_sf"/>
</dbReference>
<keyword evidence="4" id="KW-0805">Transcription regulation</keyword>
<dbReference type="InterPro" id="IPR007219">
    <property type="entry name" value="XnlR_reg_dom"/>
</dbReference>
<dbReference type="Pfam" id="PF00172">
    <property type="entry name" value="Zn_clus"/>
    <property type="match status" value="1"/>
</dbReference>
<dbReference type="InterPro" id="IPR051089">
    <property type="entry name" value="prtT"/>
</dbReference>
<evidence type="ECO:0000256" key="3">
    <source>
        <dbReference type="ARBA" id="ARBA00022833"/>
    </source>
</evidence>
<keyword evidence="2" id="KW-0479">Metal-binding</keyword>
<dbReference type="SMART" id="SM00066">
    <property type="entry name" value="GAL4"/>
    <property type="match status" value="1"/>
</dbReference>
<dbReference type="OMA" id="EMFHHRR"/>
<keyword evidence="11" id="KW-1185">Reference proteome</keyword>
<evidence type="ECO:0000256" key="1">
    <source>
        <dbReference type="ARBA" id="ARBA00004123"/>
    </source>
</evidence>
<dbReference type="OrthoDB" id="4454541at2759"/>
<feature type="domain" description="Zn(2)-C6 fungal-type" evidence="9">
    <location>
        <begin position="12"/>
        <end position="47"/>
    </location>
</feature>
<feature type="compositionally biased region" description="Low complexity" evidence="8">
    <location>
        <begin position="579"/>
        <end position="596"/>
    </location>
</feature>
<dbReference type="RefSeq" id="XP_020071909.1">
    <property type="nucleotide sequence ID" value="XM_020217837.1"/>
</dbReference>
<evidence type="ECO:0000256" key="6">
    <source>
        <dbReference type="ARBA" id="ARBA00023163"/>
    </source>
</evidence>
<dbReference type="AlphaFoldDB" id="A0A1E4S5Y5"/>
<dbReference type="Pfam" id="PF04082">
    <property type="entry name" value="Fungal_trans"/>
    <property type="match status" value="1"/>
</dbReference>
<organism evidence="10 11">
    <name type="scientific">Cyberlindnera jadinii (strain ATCC 18201 / CBS 1600 / BCRC 20928 / JCM 3617 / NBRC 0987 / NRRL Y-1542)</name>
    <name type="common">Torula yeast</name>
    <name type="synonym">Candida utilis</name>
    <dbReference type="NCBI Taxonomy" id="983966"/>
    <lineage>
        <taxon>Eukaryota</taxon>
        <taxon>Fungi</taxon>
        <taxon>Dikarya</taxon>
        <taxon>Ascomycota</taxon>
        <taxon>Saccharomycotina</taxon>
        <taxon>Saccharomycetes</taxon>
        <taxon>Phaffomycetales</taxon>
        <taxon>Phaffomycetaceae</taxon>
        <taxon>Cyberlindnera</taxon>
    </lineage>
</organism>
<dbReference type="STRING" id="983966.A0A1E4S5Y5"/>
<feature type="region of interest" description="Disordered" evidence="8">
    <location>
        <begin position="566"/>
        <end position="690"/>
    </location>
</feature>
<reference evidence="10 11" key="1">
    <citation type="journal article" date="2016" name="Proc. Natl. Acad. Sci. U.S.A.">
        <title>Comparative genomics of biotechnologically important yeasts.</title>
        <authorList>
            <person name="Riley R."/>
            <person name="Haridas S."/>
            <person name="Wolfe K.H."/>
            <person name="Lopes M.R."/>
            <person name="Hittinger C.T."/>
            <person name="Goeker M."/>
            <person name="Salamov A.A."/>
            <person name="Wisecaver J.H."/>
            <person name="Long T.M."/>
            <person name="Calvey C.H."/>
            <person name="Aerts A.L."/>
            <person name="Barry K.W."/>
            <person name="Choi C."/>
            <person name="Clum A."/>
            <person name="Coughlan A.Y."/>
            <person name="Deshpande S."/>
            <person name="Douglass A.P."/>
            <person name="Hanson S.J."/>
            <person name="Klenk H.-P."/>
            <person name="LaButti K.M."/>
            <person name="Lapidus A."/>
            <person name="Lindquist E.A."/>
            <person name="Lipzen A.M."/>
            <person name="Meier-Kolthoff J.P."/>
            <person name="Ohm R.A."/>
            <person name="Otillar R.P."/>
            <person name="Pangilinan J.L."/>
            <person name="Peng Y."/>
            <person name="Rokas A."/>
            <person name="Rosa C.A."/>
            <person name="Scheuner C."/>
            <person name="Sibirny A.A."/>
            <person name="Slot J.C."/>
            <person name="Stielow J.B."/>
            <person name="Sun H."/>
            <person name="Kurtzman C.P."/>
            <person name="Blackwell M."/>
            <person name="Grigoriev I.V."/>
            <person name="Jeffries T.W."/>
        </authorList>
    </citation>
    <scope>NUCLEOTIDE SEQUENCE [LARGE SCALE GENOMIC DNA]</scope>
    <source>
        <strain evidence="11">ATCC 18201 / CBS 1600 / BCRC 20928 / JCM 3617 / NBRC 0987 / NRRL Y-1542</strain>
    </source>
</reference>
<protein>
    <recommendedName>
        <fullName evidence="9">Zn(2)-C6 fungal-type domain-containing protein</fullName>
    </recommendedName>
</protein>
<dbReference type="PROSITE" id="PS00463">
    <property type="entry name" value="ZN2_CY6_FUNGAL_1"/>
    <property type="match status" value="1"/>
</dbReference>
<dbReference type="Proteomes" id="UP000094389">
    <property type="component" value="Unassembled WGS sequence"/>
</dbReference>
<evidence type="ECO:0000256" key="7">
    <source>
        <dbReference type="ARBA" id="ARBA00023242"/>
    </source>
</evidence>
<gene>
    <name evidence="10" type="ORF">CYBJADRAFT_63965</name>
</gene>
<dbReference type="GO" id="GO:0000981">
    <property type="term" value="F:DNA-binding transcription factor activity, RNA polymerase II-specific"/>
    <property type="evidence" value="ECO:0007669"/>
    <property type="project" value="InterPro"/>
</dbReference>
<keyword evidence="3" id="KW-0862">Zinc</keyword>
<keyword evidence="5" id="KW-0238">DNA-binding</keyword>
<dbReference type="GO" id="GO:0005634">
    <property type="term" value="C:nucleus"/>
    <property type="evidence" value="ECO:0007669"/>
    <property type="project" value="UniProtKB-SubCell"/>
</dbReference>
<keyword evidence="7" id="KW-0539">Nucleus</keyword>
<dbReference type="CDD" id="cd00067">
    <property type="entry name" value="GAL4"/>
    <property type="match status" value="1"/>
</dbReference>
<dbReference type="EMBL" id="KV453927">
    <property type="protein sequence ID" value="ODV74870.1"/>
    <property type="molecule type" value="Genomic_DNA"/>
</dbReference>
<dbReference type="GeneID" id="30992233"/>
<feature type="compositionally biased region" description="Low complexity" evidence="8">
    <location>
        <begin position="73"/>
        <end position="101"/>
    </location>
</feature>
<feature type="compositionally biased region" description="Low complexity" evidence="8">
    <location>
        <begin position="653"/>
        <end position="676"/>
    </location>
</feature>
<evidence type="ECO:0000256" key="2">
    <source>
        <dbReference type="ARBA" id="ARBA00022723"/>
    </source>
</evidence>
<evidence type="ECO:0000313" key="10">
    <source>
        <dbReference type="EMBL" id="ODV74870.1"/>
    </source>
</evidence>
<evidence type="ECO:0000313" key="11">
    <source>
        <dbReference type="Proteomes" id="UP000094389"/>
    </source>
</evidence>
<dbReference type="PANTHER" id="PTHR31845">
    <property type="entry name" value="FINGER DOMAIN PROTEIN, PUTATIVE-RELATED"/>
    <property type="match status" value="1"/>
</dbReference>
<proteinExistence type="predicted"/>
<accession>A0A1E4S5Y5</accession>
<dbReference type="PANTHER" id="PTHR31845:SF10">
    <property type="entry name" value="ZN(II)2CYS6 TRANSCRIPTION FACTOR (EUROFUNG)"/>
    <property type="match status" value="1"/>
</dbReference>
<sequence>MNSEKEKRRAVACKSCHSLKVKCKASDPLDPTSACLRCLKSGRNCEFEPPVTKRRKRPEDRVVELEMKLEKLTSQLQQSSSNENSPFPTGTAATNTTATGASSIPQGASVGSAEQQQQGPQQQQQQQQQQQSHSQQIPGGIKLTSTEQLDQLFGPNVLHDISNAMTLTNEMRLKSMRVTNVDLIADGIISLQEAQLRYQLYTTVLYNKVSFIKITSEFEQLRLKYPTLFLTIMAVTSILREDGPPVEVNIKIENLAQQQILDQVLIVGNKTMELFQSLLIWTLWYNTPEMFHHRRYHIFSSLCVGLAFDLGLTGRPYYVVDRNEGSFQRRNMLDEPQKEEYRILVLAVYCLSTSFSLFLRRRLIVSWSSYLDECVQVLRSSQDPRHRAIGVFSQLTSMMEKIDNLIEPTAQVNYPLVKHMVNEITELRYIETSMDYKVMQAFASSIEAFLYSKFATAEMSFKCLGSCAECLQSFSDLSTELMASIPLMICGRLMYCFALYLKTVNFLKTDIDLLLVKRLFDKLQTCSTRYPNVHVIIKVRLLLHFYLTTFVKNGDIFNYINEDNGPMPAKNMGPPPSQSQPQHQSQSHSQPQSQPQLFTGNSSGNGGVTQQQPTRGSPVTSGNINPTIQGPPQVLNSVQQPVMPYGQMNNSGQVHSNVQSPQQQQIPQQQQVPQQQHQHETQAPFDFNGIPPQSVGTPYKLDMLSDATMKGFEAVNEQIPTDDFWKIFDYKMDDQFYL</sequence>
<evidence type="ECO:0000256" key="4">
    <source>
        <dbReference type="ARBA" id="ARBA00023015"/>
    </source>
</evidence>
<feature type="region of interest" description="Disordered" evidence="8">
    <location>
        <begin position="73"/>
        <end position="137"/>
    </location>
</feature>
<dbReference type="SUPFAM" id="SSF57701">
    <property type="entry name" value="Zn2/Cys6 DNA-binding domain"/>
    <property type="match status" value="1"/>
</dbReference>
<keyword evidence="6" id="KW-0804">Transcription</keyword>
<dbReference type="PROSITE" id="PS50048">
    <property type="entry name" value="ZN2_CY6_FUNGAL_2"/>
    <property type="match status" value="1"/>
</dbReference>